<proteinExistence type="predicted"/>
<sequence>MSDLHNDARIPLNSETIHNLLLAAEDVMSRYSVPEEYALQRLMESLEGRESNALNIPCGVPMVQASARYFVLLETATEHLKGRFSSAEFDLLLNAQCTPVWTWEPSYSLAGMVADAHGIEGLEELDVGNPLRVFLERLLTLSPLENAVLVDACEQVWRGHPNPLL</sequence>
<name>A0A858ZQ40_9BURK</name>
<dbReference type="AlphaFoldDB" id="A0A858ZQ40"/>
<organism evidence="1 2">
    <name type="scientific">Alicycliphilus denitrificans</name>
    <dbReference type="NCBI Taxonomy" id="179636"/>
    <lineage>
        <taxon>Bacteria</taxon>
        <taxon>Pseudomonadati</taxon>
        <taxon>Pseudomonadota</taxon>
        <taxon>Betaproteobacteria</taxon>
        <taxon>Burkholderiales</taxon>
        <taxon>Comamonadaceae</taxon>
        <taxon>Alicycliphilus</taxon>
    </lineage>
</organism>
<evidence type="ECO:0000313" key="1">
    <source>
        <dbReference type="EMBL" id="QKD42529.1"/>
    </source>
</evidence>
<dbReference type="EMBL" id="CP051298">
    <property type="protein sequence ID" value="QKD42529.1"/>
    <property type="molecule type" value="Genomic_DNA"/>
</dbReference>
<dbReference type="Proteomes" id="UP000500755">
    <property type="component" value="Chromosome"/>
</dbReference>
<dbReference type="RefSeq" id="WP_168727620.1">
    <property type="nucleotide sequence ID" value="NZ_CP051298.1"/>
</dbReference>
<accession>A0A858ZQ40</accession>
<evidence type="ECO:0000313" key="2">
    <source>
        <dbReference type="Proteomes" id="UP000500755"/>
    </source>
</evidence>
<reference evidence="1 2" key="1">
    <citation type="submission" date="2020-05" db="EMBL/GenBank/DDBJ databases">
        <title>Complete genome sequence of Alicycliphilus denitrificans DP3.</title>
        <authorList>
            <person name="Chen X."/>
        </authorList>
    </citation>
    <scope>NUCLEOTIDE SEQUENCE [LARGE SCALE GENOMIC DNA]</scope>
    <source>
        <strain evidence="1 2">DP3</strain>
    </source>
</reference>
<protein>
    <submittedName>
        <fullName evidence="1">Uncharacterized protein</fullName>
    </submittedName>
</protein>
<gene>
    <name evidence="1" type="ORF">HF896_02420</name>
</gene>